<feature type="region of interest" description="Disordered" evidence="1">
    <location>
        <begin position="170"/>
        <end position="217"/>
    </location>
</feature>
<feature type="compositionally biased region" description="Basic and acidic residues" evidence="1">
    <location>
        <begin position="186"/>
        <end position="217"/>
    </location>
</feature>
<dbReference type="OrthoDB" id="1149618at2759"/>
<dbReference type="InterPro" id="IPR056690">
    <property type="entry name" value="DUF7788"/>
</dbReference>
<reference evidence="4 5" key="1">
    <citation type="submission" date="2019-09" db="EMBL/GenBank/DDBJ databases">
        <title>Draft genome of the ectomycorrhizal ascomycete Sphaerosporella brunnea.</title>
        <authorList>
            <consortium name="DOE Joint Genome Institute"/>
            <person name="Benucci G.M."/>
            <person name="Marozzi G."/>
            <person name="Antonielli L."/>
            <person name="Sanchez S."/>
            <person name="Marco P."/>
            <person name="Wang X."/>
            <person name="Falini L.B."/>
            <person name="Barry K."/>
            <person name="Haridas S."/>
            <person name="Lipzen A."/>
            <person name="Labutti K."/>
            <person name="Grigoriev I.V."/>
            <person name="Murat C."/>
            <person name="Martin F."/>
            <person name="Albertini E."/>
            <person name="Donnini D."/>
            <person name="Bonito G."/>
        </authorList>
    </citation>
    <scope>NUCLEOTIDE SEQUENCE [LARGE SCALE GENOMIC DNA]</scope>
    <source>
        <strain evidence="4 5">Sb_GMNB300</strain>
    </source>
</reference>
<feature type="domain" description="DUF2828" evidence="2">
    <location>
        <begin position="3"/>
        <end position="480"/>
    </location>
</feature>
<evidence type="ECO:0000313" key="4">
    <source>
        <dbReference type="EMBL" id="KAA8906433.1"/>
    </source>
</evidence>
<comment type="caution">
    <text evidence="4">The sequence shown here is derived from an EMBL/GenBank/DDBJ whole genome shotgun (WGS) entry which is preliminary data.</text>
</comment>
<dbReference type="Gene3D" id="3.40.50.410">
    <property type="entry name" value="von Willebrand factor, type A domain"/>
    <property type="match status" value="1"/>
</dbReference>
<sequence>MYTDKGALTHEGTGFPLLDLFVELEKLISNQRLDELLTKAWNESPIDTLKIIFQARSIHAGKSDKHLFYRCMGWLREHHPLTFLGNLEWIVRPVVEKKLKKKEEQKEGDAVVVEMKDVEEVDEMDVRRFDIKDGGSHGYYADLLNLLVLAAKDQLRYDIDPRPVLWTPKVEKKKPEKSPLKGKRGCKSDRKSRIGQDAKRREKEERKALPPDERERLRQENIAKHEAAMAIAKEDATKKKHEREVADHAAVVKKLNEDPFYRALHLAVARIFVQEIKRDEEKLAASERDSATFSLASKWAPSLEKMHDRATWITSTMAELMFTPESVSQEKQPREVYLKHARQNYRKHISALRSAIDVVEVKIAAKRFQEIYYNRVPSLAMDRYKTLFAVKDLERFEKYLSDVASGKTKISGAVMLPSTLVKQAFDSNSDCIITGLDREHPPTKSEVDQYVKHKITELESKVVDAQWNTLVQRIRDSGTLENAIAVVDVSGSMFGPTFSDGTAPMHTAVGLGLLIAQVAKPPFDNAFITFSHNPEIVKLDPRKGLRALVKEMEQANWAMTTDFNSVFEKLILPMAVNNKIPPEQMVKRIFVFSDMQFDPAPVHRISLSSPFHWDETNHQRIKRKFEEAGYELPEMVYWNLAGGRDGGPAPKPVTGEVPGTALVSGYSQGMLKVFLDTGDIGEQEEEVEVVTVDDDGEITITTTKVKKEIDPLAVVKKSIGNPAFRMLQVFD</sequence>
<gene>
    <name evidence="4" type="ORF">FN846DRAFT_898867</name>
</gene>
<protein>
    <recommendedName>
        <fullName evidence="6">DUF2828 domain-containing protein</fullName>
    </recommendedName>
</protein>
<dbReference type="InterPro" id="IPR058580">
    <property type="entry name" value="DUF2828"/>
</dbReference>
<dbReference type="AlphaFoldDB" id="A0A5J5EWZ3"/>
<dbReference type="InterPro" id="IPR036465">
    <property type="entry name" value="vWFA_dom_sf"/>
</dbReference>
<dbReference type="PANTHER" id="PTHR31373:SF27">
    <property type="entry name" value="TROVE DOMAIN-CONTAINING PROTEIN"/>
    <property type="match status" value="1"/>
</dbReference>
<dbReference type="InParanoid" id="A0A5J5EWZ3"/>
<dbReference type="Pfam" id="PF11443">
    <property type="entry name" value="DUF2828"/>
    <property type="match status" value="1"/>
</dbReference>
<accession>A0A5J5EWZ3</accession>
<evidence type="ECO:0000313" key="5">
    <source>
        <dbReference type="Proteomes" id="UP000326924"/>
    </source>
</evidence>
<feature type="compositionally biased region" description="Basic and acidic residues" evidence="1">
    <location>
        <begin position="170"/>
        <end position="179"/>
    </location>
</feature>
<name>A0A5J5EWZ3_9PEZI</name>
<dbReference type="Pfam" id="PF25043">
    <property type="entry name" value="DUF7788"/>
    <property type="match status" value="1"/>
</dbReference>
<keyword evidence="5" id="KW-1185">Reference proteome</keyword>
<organism evidence="4 5">
    <name type="scientific">Sphaerosporella brunnea</name>
    <dbReference type="NCBI Taxonomy" id="1250544"/>
    <lineage>
        <taxon>Eukaryota</taxon>
        <taxon>Fungi</taxon>
        <taxon>Dikarya</taxon>
        <taxon>Ascomycota</taxon>
        <taxon>Pezizomycotina</taxon>
        <taxon>Pezizomycetes</taxon>
        <taxon>Pezizales</taxon>
        <taxon>Pyronemataceae</taxon>
        <taxon>Sphaerosporella</taxon>
    </lineage>
</organism>
<feature type="domain" description="DUF7788" evidence="3">
    <location>
        <begin position="482"/>
        <end position="719"/>
    </location>
</feature>
<dbReference type="EMBL" id="VXIS01000089">
    <property type="protein sequence ID" value="KAA8906433.1"/>
    <property type="molecule type" value="Genomic_DNA"/>
</dbReference>
<dbReference type="InterPro" id="IPR011205">
    <property type="entry name" value="UCP015417_vWA"/>
</dbReference>
<dbReference type="PANTHER" id="PTHR31373">
    <property type="entry name" value="OS06G0652100 PROTEIN"/>
    <property type="match status" value="1"/>
</dbReference>
<dbReference type="PIRSF" id="PIRSF015417">
    <property type="entry name" value="T31B5_30_vWA"/>
    <property type="match status" value="1"/>
</dbReference>
<evidence type="ECO:0000259" key="3">
    <source>
        <dbReference type="Pfam" id="PF25043"/>
    </source>
</evidence>
<proteinExistence type="predicted"/>
<evidence type="ECO:0008006" key="6">
    <source>
        <dbReference type="Google" id="ProtNLM"/>
    </source>
</evidence>
<evidence type="ECO:0000259" key="2">
    <source>
        <dbReference type="Pfam" id="PF11443"/>
    </source>
</evidence>
<dbReference type="Proteomes" id="UP000326924">
    <property type="component" value="Unassembled WGS sequence"/>
</dbReference>
<evidence type="ECO:0000256" key="1">
    <source>
        <dbReference type="SAM" id="MobiDB-lite"/>
    </source>
</evidence>